<dbReference type="Proteomes" id="UP001054837">
    <property type="component" value="Unassembled WGS sequence"/>
</dbReference>
<protein>
    <submittedName>
        <fullName evidence="1">Uncharacterized protein</fullName>
    </submittedName>
</protein>
<name>A0AAV4VTM8_9ARAC</name>
<reference evidence="1 2" key="1">
    <citation type="submission" date="2021-06" db="EMBL/GenBank/DDBJ databases">
        <title>Caerostris darwini draft genome.</title>
        <authorList>
            <person name="Kono N."/>
            <person name="Arakawa K."/>
        </authorList>
    </citation>
    <scope>NUCLEOTIDE SEQUENCE [LARGE SCALE GENOMIC DNA]</scope>
</reference>
<evidence type="ECO:0000313" key="2">
    <source>
        <dbReference type="Proteomes" id="UP001054837"/>
    </source>
</evidence>
<evidence type="ECO:0000313" key="1">
    <source>
        <dbReference type="EMBL" id="GIY73478.1"/>
    </source>
</evidence>
<dbReference type="EMBL" id="BPLQ01013612">
    <property type="protein sequence ID" value="GIY73478.1"/>
    <property type="molecule type" value="Genomic_DNA"/>
</dbReference>
<keyword evidence="2" id="KW-1185">Reference proteome</keyword>
<proteinExistence type="predicted"/>
<gene>
    <name evidence="1" type="ORF">CDAR_584251</name>
</gene>
<organism evidence="1 2">
    <name type="scientific">Caerostris darwini</name>
    <dbReference type="NCBI Taxonomy" id="1538125"/>
    <lineage>
        <taxon>Eukaryota</taxon>
        <taxon>Metazoa</taxon>
        <taxon>Ecdysozoa</taxon>
        <taxon>Arthropoda</taxon>
        <taxon>Chelicerata</taxon>
        <taxon>Arachnida</taxon>
        <taxon>Araneae</taxon>
        <taxon>Araneomorphae</taxon>
        <taxon>Entelegynae</taxon>
        <taxon>Araneoidea</taxon>
        <taxon>Araneidae</taxon>
        <taxon>Caerostris</taxon>
    </lineage>
</organism>
<comment type="caution">
    <text evidence="1">The sequence shown here is derived from an EMBL/GenBank/DDBJ whole genome shotgun (WGS) entry which is preliminary data.</text>
</comment>
<sequence length="111" mass="13353">MIYGTVNEPYLLMRMLKELTIDYFPKASSIFRENFYVDDYYVERKLWRTQKSQQLTTILQKMGMKLHMWCFNHPEFSPNSDKNYSFSNPDETKILGVSCTYTYKGLFFLLI</sequence>
<dbReference type="AlphaFoldDB" id="A0AAV4VTM8"/>
<accession>A0AAV4VTM8</accession>